<keyword evidence="3" id="KW-1185">Reference proteome</keyword>
<protein>
    <submittedName>
        <fullName evidence="2">Uncharacterized protein</fullName>
    </submittedName>
</protein>
<feature type="transmembrane region" description="Helical" evidence="1">
    <location>
        <begin position="113"/>
        <end position="139"/>
    </location>
</feature>
<gene>
    <name evidence="2" type="ORF">JCM15548_12455</name>
</gene>
<dbReference type="Proteomes" id="UP000032900">
    <property type="component" value="Unassembled WGS sequence"/>
</dbReference>
<organism evidence="2 3">
    <name type="scientific">Geofilum rubicundum JCM 15548</name>
    <dbReference type="NCBI Taxonomy" id="1236989"/>
    <lineage>
        <taxon>Bacteria</taxon>
        <taxon>Pseudomonadati</taxon>
        <taxon>Bacteroidota</taxon>
        <taxon>Bacteroidia</taxon>
        <taxon>Marinilabiliales</taxon>
        <taxon>Marinilabiliaceae</taxon>
        <taxon>Geofilum</taxon>
    </lineage>
</organism>
<dbReference type="OrthoDB" id="1442756at2"/>
<feature type="transmembrane region" description="Helical" evidence="1">
    <location>
        <begin position="81"/>
        <end position="101"/>
    </location>
</feature>
<accession>A0A0E9LY68</accession>
<sequence length="194" mass="22435">MKRILLAKSWQLFLAVFVIPLLILISGLFVPMYVLNGAYFFFVIPIAVVLSQMVIYFWMWSVGHQLFKQLNISSFFSNGTFRFFIAVPVAIILLVLIFWLWGATILGMGQFSMANVLTGLLVFVIPLEILFMVSQFYCFYFVAKVIKTAELNKVVSFDRFTAEFIWLILFPVGLWFVQPRVNKLAEKSQPTMKE</sequence>
<feature type="transmembrane region" description="Helical" evidence="1">
    <location>
        <begin position="12"/>
        <end position="33"/>
    </location>
</feature>
<keyword evidence="1" id="KW-1133">Transmembrane helix</keyword>
<dbReference type="AlphaFoldDB" id="A0A0E9LY68"/>
<reference evidence="2 3" key="1">
    <citation type="journal article" date="2015" name="Microbes Environ.">
        <title>Distribution and evolution of nitrogen fixation genes in the phylum bacteroidetes.</title>
        <authorList>
            <person name="Inoue J."/>
            <person name="Oshima K."/>
            <person name="Suda W."/>
            <person name="Sakamoto M."/>
            <person name="Iino T."/>
            <person name="Noda S."/>
            <person name="Hongoh Y."/>
            <person name="Hattori M."/>
            <person name="Ohkuma M."/>
        </authorList>
    </citation>
    <scope>NUCLEOTIDE SEQUENCE [LARGE SCALE GENOMIC DNA]</scope>
    <source>
        <strain evidence="2">JCM 15548</strain>
    </source>
</reference>
<dbReference type="RefSeq" id="WP_062124972.1">
    <property type="nucleotide sequence ID" value="NZ_BAZW01000019.1"/>
</dbReference>
<evidence type="ECO:0000313" key="2">
    <source>
        <dbReference type="EMBL" id="GAO30199.1"/>
    </source>
</evidence>
<proteinExistence type="predicted"/>
<dbReference type="EMBL" id="BAZW01000019">
    <property type="protein sequence ID" value="GAO30199.1"/>
    <property type="molecule type" value="Genomic_DNA"/>
</dbReference>
<keyword evidence="1" id="KW-0812">Transmembrane</keyword>
<name>A0A0E9LY68_9BACT</name>
<comment type="caution">
    <text evidence="2">The sequence shown here is derived from an EMBL/GenBank/DDBJ whole genome shotgun (WGS) entry which is preliminary data.</text>
</comment>
<feature type="transmembrane region" description="Helical" evidence="1">
    <location>
        <begin position="160"/>
        <end position="177"/>
    </location>
</feature>
<evidence type="ECO:0000256" key="1">
    <source>
        <dbReference type="SAM" id="Phobius"/>
    </source>
</evidence>
<feature type="transmembrane region" description="Helical" evidence="1">
    <location>
        <begin position="39"/>
        <end position="60"/>
    </location>
</feature>
<keyword evidence="1" id="KW-0472">Membrane</keyword>
<evidence type="ECO:0000313" key="3">
    <source>
        <dbReference type="Proteomes" id="UP000032900"/>
    </source>
</evidence>
<dbReference type="STRING" id="1236989.JCM15548_12455"/>